<dbReference type="InterPro" id="IPR017145">
    <property type="entry name" value="Aminobenzoyl-glu_utiliz_pB"/>
</dbReference>
<dbReference type="Proteomes" id="UP000240400">
    <property type="component" value="Unassembled WGS sequence"/>
</dbReference>
<evidence type="ECO:0000313" key="3">
    <source>
        <dbReference type="Proteomes" id="UP000240400"/>
    </source>
</evidence>
<dbReference type="InterPro" id="IPR002933">
    <property type="entry name" value="Peptidase_M20"/>
</dbReference>
<dbReference type="GO" id="GO:0005737">
    <property type="term" value="C:cytoplasm"/>
    <property type="evidence" value="ECO:0007669"/>
    <property type="project" value="TreeGrafter"/>
</dbReference>
<dbReference type="GO" id="GO:0046657">
    <property type="term" value="P:folic acid catabolic process"/>
    <property type="evidence" value="ECO:0007669"/>
    <property type="project" value="TreeGrafter"/>
</dbReference>
<comment type="caution">
    <text evidence="2">The sequence shown here is derived from an EMBL/GenBank/DDBJ whole genome shotgun (WGS) entry which is preliminary data.</text>
</comment>
<dbReference type="InterPro" id="IPR036264">
    <property type="entry name" value="Bact_exopeptidase_dim_dom"/>
</dbReference>
<sequence length="481" mass="53984">MTNKQQTFVYNILKNKENYLNNVSEYIWHHPETRFEEYKSSKKLIDTLNEEGFKVKKNIANIETAFEGKYGEGKPVIGFLGEFDALSGLSQKPLTNKKEELEENNGNGHGCGHNLLGVGSLGAAIATKEYLKENNLPGTVIYYGCPGEEGGSGKTFMSREGIFDDVDYAFCWHPSPVNAVMSNKTLANYQVYFKFHGVSSHAANSPELGRSALDAVELMNVGVNYVREHMSDNSRIHYAVTNTGGISPNVVQSEAEVLYLIRAENLKETKKLFERVKKVAHGASLMTETEYEVIIDKACSDYSPNREIEQIMFRYLKEEEADIKFTDKEQHFAEKIWKTLSEGEKNNALKSLNSFGAMNDKEKLNNKFLSDIVNDYIITEQPMLGSSDVADVSWVTPTAQITCSTSAIGTQLHTWQMVSQGLSGYAFKGMHRAARVMANSAIHILKNPAILERINKEHQQKIKNHPYENPIPKDVTPSILN</sequence>
<dbReference type="GO" id="GO:0016805">
    <property type="term" value="F:dipeptidase activity"/>
    <property type="evidence" value="ECO:0007669"/>
    <property type="project" value="TreeGrafter"/>
</dbReference>
<organism evidence="2 3">
    <name type="scientific">Staphylococcus nepalensis</name>
    <dbReference type="NCBI Taxonomy" id="214473"/>
    <lineage>
        <taxon>Bacteria</taxon>
        <taxon>Bacillati</taxon>
        <taxon>Bacillota</taxon>
        <taxon>Bacilli</taxon>
        <taxon>Bacillales</taxon>
        <taxon>Staphylococcaceae</taxon>
        <taxon>Staphylococcus</taxon>
    </lineage>
</organism>
<dbReference type="SUPFAM" id="SSF53187">
    <property type="entry name" value="Zn-dependent exopeptidases"/>
    <property type="match status" value="1"/>
</dbReference>
<dbReference type="Gene3D" id="3.30.70.360">
    <property type="match status" value="1"/>
</dbReference>
<dbReference type="PANTHER" id="PTHR30575:SF0">
    <property type="entry name" value="XAA-ARG DIPEPTIDASE"/>
    <property type="match status" value="1"/>
</dbReference>
<evidence type="ECO:0000256" key="1">
    <source>
        <dbReference type="SAM" id="MobiDB-lite"/>
    </source>
</evidence>
<dbReference type="InterPro" id="IPR052030">
    <property type="entry name" value="Peptidase_M20/M20A_hydrolases"/>
</dbReference>
<dbReference type="FunFam" id="3.30.70.360:FF:000004">
    <property type="entry name" value="Peptidase M20 domain-containing protein 2"/>
    <property type="match status" value="1"/>
</dbReference>
<dbReference type="OrthoDB" id="9781032at2"/>
<keyword evidence="2" id="KW-0378">Hydrolase</keyword>
<protein>
    <submittedName>
        <fullName evidence="2">Amidohydrolase</fullName>
    </submittedName>
</protein>
<feature type="region of interest" description="Disordered" evidence="1">
    <location>
        <begin position="462"/>
        <end position="481"/>
    </location>
</feature>
<dbReference type="PANTHER" id="PTHR30575">
    <property type="entry name" value="PEPTIDASE M20"/>
    <property type="match status" value="1"/>
</dbReference>
<dbReference type="RefSeq" id="WP_107644343.1">
    <property type="nucleotide sequence ID" value="NZ_PZHR01000049.1"/>
</dbReference>
<name>A0A2T4S9B5_9STAP</name>
<accession>A0A2T4S9B5</accession>
<dbReference type="SUPFAM" id="SSF55031">
    <property type="entry name" value="Bacterial exopeptidase dimerisation domain"/>
    <property type="match status" value="1"/>
</dbReference>
<dbReference type="AlphaFoldDB" id="A0A2T4S9B5"/>
<dbReference type="Pfam" id="PF01546">
    <property type="entry name" value="Peptidase_M20"/>
    <property type="match status" value="1"/>
</dbReference>
<dbReference type="EMBL" id="PZHR01000049">
    <property type="protein sequence ID" value="PTK58440.1"/>
    <property type="molecule type" value="Genomic_DNA"/>
</dbReference>
<reference evidence="2 3" key="1">
    <citation type="journal article" date="2016" name="Front. Microbiol.">
        <title>Comprehensive Phylogenetic Analysis of Bovine Non-aureus Staphylococci Species Based on Whole-Genome Sequencing.</title>
        <authorList>
            <person name="Naushad S."/>
            <person name="Barkema H.W."/>
            <person name="Luby C."/>
            <person name="Condas L.A."/>
            <person name="Nobrega D.B."/>
            <person name="Carson D.A."/>
            <person name="De Buck J."/>
        </authorList>
    </citation>
    <scope>NUCLEOTIDE SEQUENCE [LARGE SCALE GENOMIC DNA]</scope>
    <source>
        <strain evidence="2 3">SNUC 4337</strain>
    </source>
</reference>
<dbReference type="CDD" id="cd05673">
    <property type="entry name" value="M20_Acy1L2_AbgB"/>
    <property type="match status" value="1"/>
</dbReference>
<dbReference type="NCBIfam" id="TIGR01891">
    <property type="entry name" value="amidohydrolases"/>
    <property type="match status" value="1"/>
</dbReference>
<dbReference type="Gene3D" id="3.40.630.10">
    <property type="entry name" value="Zn peptidases"/>
    <property type="match status" value="2"/>
</dbReference>
<dbReference type="GO" id="GO:0071713">
    <property type="term" value="F:para-aminobenzoyl-glutamate hydrolase activity"/>
    <property type="evidence" value="ECO:0007669"/>
    <property type="project" value="TreeGrafter"/>
</dbReference>
<dbReference type="PIRSF" id="PIRSF037227">
    <property type="entry name" value="Aminobenzoyl-glu_utiliz_pB"/>
    <property type="match status" value="1"/>
</dbReference>
<proteinExistence type="predicted"/>
<evidence type="ECO:0000313" key="2">
    <source>
        <dbReference type="EMBL" id="PTK58440.1"/>
    </source>
</evidence>
<gene>
    <name evidence="2" type="ORF">BUZ61_09390</name>
</gene>
<dbReference type="InterPro" id="IPR017439">
    <property type="entry name" value="Amidohydrolase"/>
</dbReference>